<evidence type="ECO:0000313" key="3">
    <source>
        <dbReference type="Proteomes" id="UP000541185"/>
    </source>
</evidence>
<feature type="chain" id="PRO_5032278291" evidence="1">
    <location>
        <begin position="27"/>
        <end position="159"/>
    </location>
</feature>
<comment type="caution">
    <text evidence="2">The sequence shown here is derived from an EMBL/GenBank/DDBJ whole genome shotgun (WGS) entry which is preliminary data.</text>
</comment>
<accession>A0A848H4E1</accession>
<dbReference type="AlphaFoldDB" id="A0A848H4E1"/>
<name>A0A848H4E1_9BURK</name>
<organism evidence="2 3">
    <name type="scientific">Ramlibacter agri</name>
    <dbReference type="NCBI Taxonomy" id="2728837"/>
    <lineage>
        <taxon>Bacteria</taxon>
        <taxon>Pseudomonadati</taxon>
        <taxon>Pseudomonadota</taxon>
        <taxon>Betaproteobacteria</taxon>
        <taxon>Burkholderiales</taxon>
        <taxon>Comamonadaceae</taxon>
        <taxon>Ramlibacter</taxon>
    </lineage>
</organism>
<keyword evidence="3" id="KW-1185">Reference proteome</keyword>
<evidence type="ECO:0000313" key="2">
    <source>
        <dbReference type="EMBL" id="NML44632.1"/>
    </source>
</evidence>
<gene>
    <name evidence="2" type="ORF">HHL11_12775</name>
</gene>
<proteinExistence type="predicted"/>
<reference evidence="2 3" key="1">
    <citation type="submission" date="2020-04" db="EMBL/GenBank/DDBJ databases">
        <title>Ramlibacter sp. G-1-2-2 isolated from soil.</title>
        <authorList>
            <person name="Dahal R.H."/>
        </authorList>
    </citation>
    <scope>NUCLEOTIDE SEQUENCE [LARGE SCALE GENOMIC DNA]</scope>
    <source>
        <strain evidence="2 3">G-1-2-2</strain>
    </source>
</reference>
<keyword evidence="1" id="KW-0732">Signal</keyword>
<sequence length="159" mass="16459">MLPAVIRCSLPALAACVSFLSTSAHAQSLPGGAELGMTVPQLQQAVPGLRPVPHPARLAGGLVGGWAGPAIDVAGVSLAPTFFLAEGQLRRVEYLAAPGGFDALLAWGRAAWGPELASQSPEGAYATWTSGDLDAYLQQSGSTVRLVLKRRVVKDDSEL</sequence>
<feature type="signal peptide" evidence="1">
    <location>
        <begin position="1"/>
        <end position="26"/>
    </location>
</feature>
<dbReference type="Proteomes" id="UP000541185">
    <property type="component" value="Unassembled WGS sequence"/>
</dbReference>
<protein>
    <submittedName>
        <fullName evidence="2">Uncharacterized protein</fullName>
    </submittedName>
</protein>
<dbReference type="EMBL" id="JABBFX010000001">
    <property type="protein sequence ID" value="NML44632.1"/>
    <property type="molecule type" value="Genomic_DNA"/>
</dbReference>
<evidence type="ECO:0000256" key="1">
    <source>
        <dbReference type="SAM" id="SignalP"/>
    </source>
</evidence>